<dbReference type="InterPro" id="IPR045063">
    <property type="entry name" value="Dynamin_N"/>
</dbReference>
<feature type="non-terminal residue" evidence="6">
    <location>
        <position position="1"/>
    </location>
</feature>
<dbReference type="GO" id="GO:0000266">
    <property type="term" value="P:mitochondrial fission"/>
    <property type="evidence" value="ECO:0007669"/>
    <property type="project" value="TreeGrafter"/>
</dbReference>
<sequence>VTSRWLDKMVLKRFSTNSLEALCTKEQLELLDSIDTLRLQGISHYISLPQIIVCGDQSSGKSSVLEAISGVSFPVRSNLCTRFPTELVLRKSPQIGVSVSIVPHHSRTEAEQQSLSQFHEQLEGFDGLPRLIDNAKAIMGISTHGKAFSNDLLRVEVSGPDRPHLTIVDLPGLIHSETRQQSAADVKLVQDVVQSYMREPRSIILAVVSAKNDFANQIVLTLAREADRNGSRTLGVITKPDTLTPGSETEAMFVSLAKNQQVSFRHGWHVLKNQDSEKSNGTLTERDAEEEQFFAKGVWRDLPLSDVAIKPFRERLSKVLLGQIATELPSLIEEIQVQVGDCQRRLERLGRPRTTIAEQKYYLLHISQNFQNLVRAATEGTYNDPFFNSAQPTSGYSRRIRAVMQNLNQEFTEKINSGGHYRQITEGGESEAVSRQQVLVTREEYIQHIQNVLKHTRGKELPGTFNPLIIGELFREQSSQWETIARGHVTTAWNIAKDFVRAVVLHIGDITTAKGLLREVVDPRFDQLLKDLQQRTSELLQPHQQGHPITYNHYFTENLQKARREAWGDSLSTIICNFFDVSFLGTVSLDCSSYNLRHLRDSILQSTESSMSRFAATEALECMLAYYKVWQFYLLRVGFLIKFYQVALKRFIDGVAIEVIETNLIKPLADMFAPLLVFDMADDLATRIAGESIENKSLRDQLSRKLHILRKGSETCRMFIGIRGLDIVEDDRPEELDNLEKVDTPQASIGDLYENENPTFIDMSVNNTRLSSTIPDVLSPVSQQAPPLVDEPTPAEIVTESDYDHIGDQSIGAPSIEQRDLKRSKKSKKVKTKKKSSWPNDSEL</sequence>
<dbReference type="Gene3D" id="1.20.120.1240">
    <property type="entry name" value="Dynamin, middle domain"/>
    <property type="match status" value="1"/>
</dbReference>
<evidence type="ECO:0000313" key="6">
    <source>
        <dbReference type="EMBL" id="PIG85582.1"/>
    </source>
</evidence>
<dbReference type="GO" id="GO:0048312">
    <property type="term" value="P:intracellular distribution of mitochondria"/>
    <property type="evidence" value="ECO:0007669"/>
    <property type="project" value="TreeGrafter"/>
</dbReference>
<keyword evidence="1" id="KW-0547">Nucleotide-binding</keyword>
<keyword evidence="7" id="KW-1185">Reference proteome</keyword>
<feature type="region of interest" description="Disordered" evidence="3">
    <location>
        <begin position="800"/>
        <end position="844"/>
    </location>
</feature>
<evidence type="ECO:0000256" key="2">
    <source>
        <dbReference type="ARBA" id="ARBA00023134"/>
    </source>
</evidence>
<dbReference type="GO" id="GO:0005525">
    <property type="term" value="F:GTP binding"/>
    <property type="evidence" value="ECO:0007669"/>
    <property type="project" value="InterPro"/>
</dbReference>
<name>A0A2G7FYE0_9EURO</name>
<dbReference type="InterPro" id="IPR027417">
    <property type="entry name" value="P-loop_NTPase"/>
</dbReference>
<dbReference type="InterPro" id="IPR030381">
    <property type="entry name" value="G_DYNAMIN_dom"/>
</dbReference>
<feature type="compositionally biased region" description="Basic residues" evidence="3">
    <location>
        <begin position="822"/>
        <end position="836"/>
    </location>
</feature>
<accession>A0A2G7FYE0</accession>
<dbReference type="GO" id="GO:0008017">
    <property type="term" value="F:microtubule binding"/>
    <property type="evidence" value="ECO:0007669"/>
    <property type="project" value="TreeGrafter"/>
</dbReference>
<dbReference type="CDD" id="cd08771">
    <property type="entry name" value="DLP_1"/>
    <property type="match status" value="1"/>
</dbReference>
<organism evidence="6 7">
    <name type="scientific">Aspergillus arachidicola</name>
    <dbReference type="NCBI Taxonomy" id="656916"/>
    <lineage>
        <taxon>Eukaryota</taxon>
        <taxon>Fungi</taxon>
        <taxon>Dikarya</taxon>
        <taxon>Ascomycota</taxon>
        <taxon>Pezizomycotina</taxon>
        <taxon>Eurotiomycetes</taxon>
        <taxon>Eurotiomycetidae</taxon>
        <taxon>Eurotiales</taxon>
        <taxon>Aspergillaceae</taxon>
        <taxon>Aspergillus</taxon>
        <taxon>Aspergillus subgen. Circumdati</taxon>
    </lineage>
</organism>
<dbReference type="EMBL" id="NEXV01000314">
    <property type="protein sequence ID" value="PIG85582.1"/>
    <property type="molecule type" value="Genomic_DNA"/>
</dbReference>
<dbReference type="Pfam" id="PF01031">
    <property type="entry name" value="Dynamin_M"/>
    <property type="match status" value="1"/>
</dbReference>
<comment type="caution">
    <text evidence="6">The sequence shown here is derived from an EMBL/GenBank/DDBJ whole genome shotgun (WGS) entry which is preliminary data.</text>
</comment>
<dbReference type="GO" id="GO:0016020">
    <property type="term" value="C:membrane"/>
    <property type="evidence" value="ECO:0007669"/>
    <property type="project" value="TreeGrafter"/>
</dbReference>
<feature type="domain" description="Dynamin-type G" evidence="5">
    <location>
        <begin position="45"/>
        <end position="329"/>
    </location>
</feature>
<dbReference type="GO" id="GO:0003924">
    <property type="term" value="F:GTPase activity"/>
    <property type="evidence" value="ECO:0007669"/>
    <property type="project" value="InterPro"/>
</dbReference>
<evidence type="ECO:0000256" key="1">
    <source>
        <dbReference type="ARBA" id="ARBA00022741"/>
    </source>
</evidence>
<dbReference type="Gene3D" id="3.40.50.300">
    <property type="entry name" value="P-loop containing nucleotide triphosphate hydrolases"/>
    <property type="match status" value="1"/>
</dbReference>
<dbReference type="STRING" id="656916.A0A2G7FYE0"/>
<evidence type="ECO:0000313" key="7">
    <source>
        <dbReference type="Proteomes" id="UP000231358"/>
    </source>
</evidence>
<feature type="domain" description="GED" evidence="4">
    <location>
        <begin position="633"/>
        <end position="724"/>
    </location>
</feature>
<dbReference type="GO" id="GO:0005874">
    <property type="term" value="C:microtubule"/>
    <property type="evidence" value="ECO:0007669"/>
    <property type="project" value="TreeGrafter"/>
</dbReference>
<dbReference type="InterPro" id="IPR000375">
    <property type="entry name" value="Dynamin_stalk"/>
</dbReference>
<dbReference type="InterPro" id="IPR020850">
    <property type="entry name" value="GED_dom"/>
</dbReference>
<dbReference type="SUPFAM" id="SSF52540">
    <property type="entry name" value="P-loop containing nucleoside triphosphate hydrolases"/>
    <property type="match status" value="1"/>
</dbReference>
<dbReference type="PANTHER" id="PTHR11566:SF21">
    <property type="entry name" value="DYNAMIN RELATED PROTEIN 1, ISOFORM A"/>
    <property type="match status" value="1"/>
</dbReference>
<protein>
    <submittedName>
        <fullName evidence="6">Dynamin GTPase</fullName>
    </submittedName>
</protein>
<evidence type="ECO:0000259" key="4">
    <source>
        <dbReference type="PROSITE" id="PS51388"/>
    </source>
</evidence>
<proteinExistence type="predicted"/>
<dbReference type="AlphaFoldDB" id="A0A2G7FYE0"/>
<dbReference type="InterPro" id="IPR022812">
    <property type="entry name" value="Dynamin"/>
</dbReference>
<dbReference type="FunFam" id="3.40.50.300:FF:001425">
    <property type="entry name" value="Dynamin GTPase, putative"/>
    <property type="match status" value="1"/>
</dbReference>
<dbReference type="PROSITE" id="PS51718">
    <property type="entry name" value="G_DYNAMIN_2"/>
    <property type="match status" value="1"/>
</dbReference>
<dbReference type="PRINTS" id="PR00195">
    <property type="entry name" value="DYNAMIN"/>
</dbReference>
<keyword evidence="2" id="KW-0342">GTP-binding</keyword>
<dbReference type="GO" id="GO:0016559">
    <property type="term" value="P:peroxisome fission"/>
    <property type="evidence" value="ECO:0007669"/>
    <property type="project" value="TreeGrafter"/>
</dbReference>
<evidence type="ECO:0000256" key="3">
    <source>
        <dbReference type="SAM" id="MobiDB-lite"/>
    </source>
</evidence>
<dbReference type="Pfam" id="PF00350">
    <property type="entry name" value="Dynamin_N"/>
    <property type="match status" value="1"/>
</dbReference>
<reference evidence="6 7" key="1">
    <citation type="submission" date="2017-05" db="EMBL/GenBank/DDBJ databases">
        <title>Genome sequence for an aflatoxigenic pathogen of Argentinian peanut, Aspergillus arachidicola.</title>
        <authorList>
            <person name="Moore G."/>
            <person name="Beltz S.B."/>
            <person name="Mack B.M."/>
        </authorList>
    </citation>
    <scope>NUCLEOTIDE SEQUENCE [LARGE SCALE GENOMIC DNA]</scope>
    <source>
        <strain evidence="6 7">CBS 117610</strain>
    </source>
</reference>
<evidence type="ECO:0000259" key="5">
    <source>
        <dbReference type="PROSITE" id="PS51718"/>
    </source>
</evidence>
<dbReference type="GO" id="GO:0005739">
    <property type="term" value="C:mitochondrion"/>
    <property type="evidence" value="ECO:0007669"/>
    <property type="project" value="TreeGrafter"/>
</dbReference>
<dbReference type="InterPro" id="IPR001401">
    <property type="entry name" value="Dynamin_GTPase"/>
</dbReference>
<gene>
    <name evidence="6" type="ORF">AARAC_007333</name>
</gene>
<dbReference type="SMART" id="SM00053">
    <property type="entry name" value="DYNc"/>
    <property type="match status" value="1"/>
</dbReference>
<dbReference type="PROSITE" id="PS51388">
    <property type="entry name" value="GED"/>
    <property type="match status" value="1"/>
</dbReference>
<dbReference type="PANTHER" id="PTHR11566">
    <property type="entry name" value="DYNAMIN"/>
    <property type="match status" value="1"/>
</dbReference>
<dbReference type="GO" id="GO:0006897">
    <property type="term" value="P:endocytosis"/>
    <property type="evidence" value="ECO:0007669"/>
    <property type="project" value="TreeGrafter"/>
</dbReference>
<dbReference type="Proteomes" id="UP000231358">
    <property type="component" value="Unassembled WGS sequence"/>
</dbReference>